<dbReference type="Proteomes" id="UP000326759">
    <property type="component" value="Unassembled WGS sequence"/>
</dbReference>
<dbReference type="SUPFAM" id="SSF57667">
    <property type="entry name" value="beta-beta-alpha zinc fingers"/>
    <property type="match status" value="1"/>
</dbReference>
<dbReference type="AlphaFoldDB" id="A0A5N5T4A3"/>
<evidence type="ECO:0000256" key="4">
    <source>
        <dbReference type="PROSITE-ProRule" id="PRU00042"/>
    </source>
</evidence>
<organism evidence="6 7">
    <name type="scientific">Armadillidium nasatum</name>
    <dbReference type="NCBI Taxonomy" id="96803"/>
    <lineage>
        <taxon>Eukaryota</taxon>
        <taxon>Metazoa</taxon>
        <taxon>Ecdysozoa</taxon>
        <taxon>Arthropoda</taxon>
        <taxon>Crustacea</taxon>
        <taxon>Multicrustacea</taxon>
        <taxon>Malacostraca</taxon>
        <taxon>Eumalacostraca</taxon>
        <taxon>Peracarida</taxon>
        <taxon>Isopoda</taxon>
        <taxon>Oniscidea</taxon>
        <taxon>Crinocheta</taxon>
        <taxon>Armadillidiidae</taxon>
        <taxon>Armadillidium</taxon>
    </lineage>
</organism>
<keyword evidence="1" id="KW-0479">Metal-binding</keyword>
<reference evidence="6 7" key="1">
    <citation type="journal article" date="2019" name="PLoS Biol.">
        <title>Sex chromosomes control vertical transmission of feminizing Wolbachia symbionts in an isopod.</title>
        <authorList>
            <person name="Becking T."/>
            <person name="Chebbi M.A."/>
            <person name="Giraud I."/>
            <person name="Moumen B."/>
            <person name="Laverre T."/>
            <person name="Caubet Y."/>
            <person name="Peccoud J."/>
            <person name="Gilbert C."/>
            <person name="Cordaux R."/>
        </authorList>
    </citation>
    <scope>NUCLEOTIDE SEQUENCE [LARGE SCALE GENOMIC DNA]</scope>
    <source>
        <strain evidence="6">ANa2</strain>
        <tissue evidence="6">Whole body excluding digestive tract and cuticle</tissue>
    </source>
</reference>
<evidence type="ECO:0000313" key="6">
    <source>
        <dbReference type="EMBL" id="KAB7501381.1"/>
    </source>
</evidence>
<comment type="caution">
    <text evidence="6">The sequence shown here is derived from an EMBL/GenBank/DDBJ whole genome shotgun (WGS) entry which is preliminary data.</text>
</comment>
<dbReference type="Gene3D" id="3.30.160.60">
    <property type="entry name" value="Classic Zinc Finger"/>
    <property type="match status" value="1"/>
</dbReference>
<evidence type="ECO:0000313" key="7">
    <source>
        <dbReference type="Proteomes" id="UP000326759"/>
    </source>
</evidence>
<evidence type="ECO:0000256" key="1">
    <source>
        <dbReference type="ARBA" id="ARBA00022723"/>
    </source>
</evidence>
<dbReference type="InterPro" id="IPR013087">
    <property type="entry name" value="Znf_C2H2_type"/>
</dbReference>
<name>A0A5N5T4A3_9CRUS</name>
<keyword evidence="7" id="KW-1185">Reference proteome</keyword>
<dbReference type="EMBL" id="SEYY01010835">
    <property type="protein sequence ID" value="KAB7501381.1"/>
    <property type="molecule type" value="Genomic_DNA"/>
</dbReference>
<proteinExistence type="predicted"/>
<keyword evidence="3" id="KW-0862">Zinc</keyword>
<evidence type="ECO:0000259" key="5">
    <source>
        <dbReference type="PROSITE" id="PS50157"/>
    </source>
</evidence>
<evidence type="ECO:0000256" key="2">
    <source>
        <dbReference type="ARBA" id="ARBA00022771"/>
    </source>
</evidence>
<dbReference type="FunFam" id="3.30.160.60:FF:002343">
    <property type="entry name" value="Zinc finger protein 33A"/>
    <property type="match status" value="1"/>
</dbReference>
<evidence type="ECO:0000256" key="3">
    <source>
        <dbReference type="ARBA" id="ARBA00022833"/>
    </source>
</evidence>
<dbReference type="GO" id="GO:0006355">
    <property type="term" value="P:regulation of DNA-templated transcription"/>
    <property type="evidence" value="ECO:0007669"/>
    <property type="project" value="UniProtKB-ARBA"/>
</dbReference>
<feature type="domain" description="C2H2-type" evidence="5">
    <location>
        <begin position="119"/>
        <end position="147"/>
    </location>
</feature>
<keyword evidence="2 4" id="KW-0863">Zinc-finger</keyword>
<accession>A0A5N5T4A3</accession>
<sequence>MNNEYLFFRGLFPCILYGFPKYTSKTVYYCESKIDSGSCYGEERNFDLSFSSSRVERSIGAPFETSLSRPNAVPLLYLCPRCPYKTKSKGLTLYHLWARFSMKIDLSRHTLTHTGFKPHKCPRCGKGFIRNDRMLVHLRTCNRESVHIIFVTVYLSVWILSFKTKTIARLICLKDLFRSMYEYENIIIFYLFYIPRHQTHENF</sequence>
<protein>
    <recommendedName>
        <fullName evidence="5">C2H2-type domain-containing protein</fullName>
    </recommendedName>
</protein>
<gene>
    <name evidence="6" type="ORF">Anas_07298</name>
</gene>
<dbReference type="OrthoDB" id="8117402at2759"/>
<dbReference type="PROSITE" id="PS50157">
    <property type="entry name" value="ZINC_FINGER_C2H2_2"/>
    <property type="match status" value="1"/>
</dbReference>
<dbReference type="InterPro" id="IPR036236">
    <property type="entry name" value="Znf_C2H2_sf"/>
</dbReference>
<dbReference type="GO" id="GO:0008270">
    <property type="term" value="F:zinc ion binding"/>
    <property type="evidence" value="ECO:0007669"/>
    <property type="project" value="UniProtKB-KW"/>
</dbReference>